<reference evidence="5 6" key="1">
    <citation type="submission" date="2016-05" db="EMBL/GenBank/DDBJ databases">
        <authorList>
            <person name="Lavstsen T."/>
            <person name="Jespersen J.S."/>
        </authorList>
    </citation>
    <scope>NUCLEOTIDE SEQUENCE [LARGE SCALE GENOMIC DNA]</scope>
    <source>
        <strain evidence="5 6">YLB-01</strain>
    </source>
</reference>
<evidence type="ECO:0000259" key="4">
    <source>
        <dbReference type="PROSITE" id="PS51786"/>
    </source>
</evidence>
<dbReference type="Gene3D" id="2.30.42.10">
    <property type="match status" value="1"/>
</dbReference>
<dbReference type="SMART" id="SM00228">
    <property type="entry name" value="PDZ"/>
    <property type="match status" value="1"/>
</dbReference>
<dbReference type="GO" id="GO:0030163">
    <property type="term" value="P:protein catabolic process"/>
    <property type="evidence" value="ECO:0007669"/>
    <property type="project" value="InterPro"/>
</dbReference>
<feature type="domain" description="PDZ" evidence="3">
    <location>
        <begin position="145"/>
        <end position="202"/>
    </location>
</feature>
<proteinExistence type="inferred from homology"/>
<dbReference type="PROSITE" id="PS51786">
    <property type="entry name" value="LON_PROTEOLYTIC"/>
    <property type="match status" value="1"/>
</dbReference>
<keyword evidence="2" id="KW-0812">Transmembrane</keyword>
<dbReference type="InterPro" id="IPR008269">
    <property type="entry name" value="Lon_proteolytic"/>
</dbReference>
<comment type="similarity">
    <text evidence="1">Belongs to the peptidase S16 family.</text>
</comment>
<dbReference type="RefSeq" id="WP_067024177.1">
    <property type="nucleotide sequence ID" value="NZ_JRNY01000001.1"/>
</dbReference>
<feature type="domain" description="Lon proteolytic" evidence="4">
    <location>
        <begin position="266"/>
        <end position="364"/>
    </location>
</feature>
<keyword evidence="6" id="KW-1185">Reference proteome</keyword>
<dbReference type="InterPro" id="IPR036034">
    <property type="entry name" value="PDZ_sf"/>
</dbReference>
<keyword evidence="2" id="KW-1133">Transmembrane helix</keyword>
<dbReference type="InterPro" id="IPR014721">
    <property type="entry name" value="Ribsml_uS5_D2-typ_fold_subgr"/>
</dbReference>
<dbReference type="InterPro" id="IPR027065">
    <property type="entry name" value="Lon_Prtase"/>
</dbReference>
<feature type="active site" evidence="1">
    <location>
        <position position="271"/>
    </location>
</feature>
<keyword evidence="1" id="KW-0378">Hydrolase</keyword>
<feature type="active site" evidence="1">
    <location>
        <position position="316"/>
    </location>
</feature>
<dbReference type="GO" id="GO:0004252">
    <property type="term" value="F:serine-type endopeptidase activity"/>
    <property type="evidence" value="ECO:0007669"/>
    <property type="project" value="UniProtKB-UniRule"/>
</dbReference>
<gene>
    <name evidence="5" type="ORF">A7J15_00465</name>
</gene>
<dbReference type="STRING" id="904291.A7J15_00465"/>
<dbReference type="GO" id="GO:0004176">
    <property type="term" value="F:ATP-dependent peptidase activity"/>
    <property type="evidence" value="ECO:0007669"/>
    <property type="project" value="UniProtKB-UniRule"/>
</dbReference>
<feature type="transmembrane region" description="Helical" evidence="2">
    <location>
        <begin position="27"/>
        <end position="46"/>
    </location>
</feature>
<comment type="catalytic activity">
    <reaction evidence="1">
        <text>Hydrolysis of proteins in presence of ATP.</text>
        <dbReference type="EC" id="3.4.21.53"/>
    </reaction>
</comment>
<dbReference type="Pfam" id="PF05362">
    <property type="entry name" value="Lon_C"/>
    <property type="match status" value="1"/>
</dbReference>
<keyword evidence="1" id="KW-0720">Serine protease</keyword>
<dbReference type="InterPro" id="IPR020568">
    <property type="entry name" value="Ribosomal_Su5_D2-typ_SF"/>
</dbReference>
<dbReference type="EMBL" id="LXMD01000012">
    <property type="protein sequence ID" value="OCG75838.1"/>
    <property type="molecule type" value="Genomic_DNA"/>
</dbReference>
<accession>A0A1B9NGW4</accession>
<evidence type="ECO:0000313" key="6">
    <source>
        <dbReference type="Proteomes" id="UP000093355"/>
    </source>
</evidence>
<dbReference type="Pfam" id="PF17820">
    <property type="entry name" value="PDZ_6"/>
    <property type="match status" value="1"/>
</dbReference>
<dbReference type="Gene3D" id="3.30.230.10">
    <property type="match status" value="1"/>
</dbReference>
<evidence type="ECO:0000256" key="2">
    <source>
        <dbReference type="SAM" id="Phobius"/>
    </source>
</evidence>
<keyword evidence="1" id="KW-0645">Protease</keyword>
<dbReference type="EC" id="3.4.21.53" evidence="1"/>
<comment type="caution">
    <text evidence="5">The sequence shown here is derived from an EMBL/GenBank/DDBJ whole genome shotgun (WGS) entry which is preliminary data.</text>
</comment>
<dbReference type="GO" id="GO:0005524">
    <property type="term" value="F:ATP binding"/>
    <property type="evidence" value="ECO:0007669"/>
    <property type="project" value="InterPro"/>
</dbReference>
<evidence type="ECO:0000256" key="1">
    <source>
        <dbReference type="PROSITE-ProRule" id="PRU01122"/>
    </source>
</evidence>
<dbReference type="AlphaFoldDB" id="A0A1B9NGW4"/>
<keyword evidence="2" id="KW-0472">Membrane</keyword>
<organism evidence="5 6">
    <name type="scientific">Microbacterium sediminis</name>
    <dbReference type="NCBI Taxonomy" id="904291"/>
    <lineage>
        <taxon>Bacteria</taxon>
        <taxon>Bacillati</taxon>
        <taxon>Actinomycetota</taxon>
        <taxon>Actinomycetes</taxon>
        <taxon>Micrococcales</taxon>
        <taxon>Microbacteriaceae</taxon>
        <taxon>Microbacterium</taxon>
    </lineage>
</organism>
<protein>
    <recommendedName>
        <fullName evidence="1">endopeptidase La</fullName>
        <ecNumber evidence="1">3.4.21.53</ecNumber>
    </recommendedName>
</protein>
<dbReference type="SUPFAM" id="SSF54211">
    <property type="entry name" value="Ribosomal protein S5 domain 2-like"/>
    <property type="match status" value="1"/>
</dbReference>
<sequence length="378" mass="39182">MTLFDGPGERPRTNPLSAIRRLPRRTLVGVVALAVALVALFTLTLLPSTYVIQQPGPVYNTIGTAQNADGVDVPLIAVEGADTYETGGSLDLTTVQVVGNREQTPRWIEIAAAWLDPSKAVVPLESVFPAGTTSEQREEQNAVMMVDSQADATAAALRELGFEIDARITVASLVEDSPAEGLLREGDVVVSANGTHISDVTQLRELIQQAGGAPVQIGYQRDGADATTTITPTRAVIDGAESWAIGVSLMTDYDEFPVDVHIQLDNVGGPSAGMMFALGIIDVLTPGEATGGEDIAGTGTIDGVGTVGPIGGIRQKLYGARDAGAEWFLAPESNCDQVVGHIPDGLSVVSVGTLDEARDAVEAIAEGGAADLPTCTAG</sequence>
<evidence type="ECO:0000259" key="3">
    <source>
        <dbReference type="PROSITE" id="PS50106"/>
    </source>
</evidence>
<evidence type="ECO:0000313" key="5">
    <source>
        <dbReference type="EMBL" id="OCG75838.1"/>
    </source>
</evidence>
<dbReference type="PROSITE" id="PS50106">
    <property type="entry name" value="PDZ"/>
    <property type="match status" value="1"/>
</dbReference>
<dbReference type="Proteomes" id="UP000093355">
    <property type="component" value="Unassembled WGS sequence"/>
</dbReference>
<dbReference type="GO" id="GO:0006508">
    <property type="term" value="P:proteolysis"/>
    <property type="evidence" value="ECO:0007669"/>
    <property type="project" value="UniProtKB-KW"/>
</dbReference>
<dbReference type="SUPFAM" id="SSF50156">
    <property type="entry name" value="PDZ domain-like"/>
    <property type="match status" value="1"/>
</dbReference>
<dbReference type="PANTHER" id="PTHR10046">
    <property type="entry name" value="ATP DEPENDENT LON PROTEASE FAMILY MEMBER"/>
    <property type="match status" value="1"/>
</dbReference>
<name>A0A1B9NGW4_9MICO</name>
<dbReference type="InterPro" id="IPR041489">
    <property type="entry name" value="PDZ_6"/>
</dbReference>
<dbReference type="InterPro" id="IPR001478">
    <property type="entry name" value="PDZ"/>
</dbReference>